<dbReference type="InterPro" id="IPR013783">
    <property type="entry name" value="Ig-like_fold"/>
</dbReference>
<keyword evidence="3 9" id="KW-0597">Phosphoprotein</keyword>
<dbReference type="Pfam" id="PF07494">
    <property type="entry name" value="Reg_prop"/>
    <property type="match status" value="5"/>
</dbReference>
<dbReference type="InterPro" id="IPR015943">
    <property type="entry name" value="WD40/YVTN_repeat-like_dom_sf"/>
</dbReference>
<dbReference type="InterPro" id="IPR003594">
    <property type="entry name" value="HATPase_dom"/>
</dbReference>
<dbReference type="FunFam" id="3.30.565.10:FF:000006">
    <property type="entry name" value="Sensor histidine kinase WalK"/>
    <property type="match status" value="1"/>
</dbReference>
<dbReference type="SUPFAM" id="SSF46689">
    <property type="entry name" value="Homeodomain-like"/>
    <property type="match status" value="1"/>
</dbReference>
<dbReference type="InterPro" id="IPR036097">
    <property type="entry name" value="HisK_dim/P_sf"/>
</dbReference>
<evidence type="ECO:0000259" key="13">
    <source>
        <dbReference type="PROSITE" id="PS50110"/>
    </source>
</evidence>
<evidence type="ECO:0000256" key="5">
    <source>
        <dbReference type="ARBA" id="ARBA00022777"/>
    </source>
</evidence>
<dbReference type="Pfam" id="PF00072">
    <property type="entry name" value="Response_reg"/>
    <property type="match status" value="1"/>
</dbReference>
<dbReference type="SMART" id="SM00388">
    <property type="entry name" value="HisKA"/>
    <property type="match status" value="1"/>
</dbReference>
<reference evidence="14 15" key="1">
    <citation type="submission" date="2016-04" db="EMBL/GenBank/DDBJ databases">
        <authorList>
            <person name="Evans L.H."/>
            <person name="Alamgir A."/>
            <person name="Owens N."/>
            <person name="Weber N.D."/>
            <person name="Virtaneva K."/>
            <person name="Barbian K."/>
            <person name="Babar A."/>
            <person name="Rosenke K."/>
        </authorList>
    </citation>
    <scope>NUCLEOTIDE SEQUENCE [LARGE SCALE GENOMIC DNA]</scope>
    <source>
        <strain evidence="14 15">CCM 8644</strain>
    </source>
</reference>
<keyword evidence="10" id="KW-0812">Transmembrane</keyword>
<dbReference type="GO" id="GO:0003700">
    <property type="term" value="F:DNA-binding transcription factor activity"/>
    <property type="evidence" value="ECO:0007669"/>
    <property type="project" value="InterPro"/>
</dbReference>
<dbReference type="InterPro" id="IPR009057">
    <property type="entry name" value="Homeodomain-like_sf"/>
</dbReference>
<dbReference type="Proteomes" id="UP000078459">
    <property type="component" value="Unassembled WGS sequence"/>
</dbReference>
<keyword evidence="5" id="KW-0418">Kinase</keyword>
<dbReference type="Gene3D" id="3.40.50.2300">
    <property type="match status" value="1"/>
</dbReference>
<dbReference type="InterPro" id="IPR011123">
    <property type="entry name" value="Y_Y_Y"/>
</dbReference>
<dbReference type="Gene3D" id="1.10.287.130">
    <property type="match status" value="1"/>
</dbReference>
<proteinExistence type="predicted"/>
<evidence type="ECO:0000256" key="9">
    <source>
        <dbReference type="PROSITE-ProRule" id="PRU00169"/>
    </source>
</evidence>
<keyword evidence="6" id="KW-0805">Transcription regulation</keyword>
<dbReference type="Pfam" id="PF02518">
    <property type="entry name" value="HATPase_c"/>
    <property type="match status" value="1"/>
</dbReference>
<dbReference type="SUPFAM" id="SSF63829">
    <property type="entry name" value="Calcium-dependent phosphotriesterase"/>
    <property type="match status" value="3"/>
</dbReference>
<dbReference type="Pfam" id="PF07495">
    <property type="entry name" value="Y_Y_Y"/>
    <property type="match status" value="1"/>
</dbReference>
<dbReference type="InterPro" id="IPR005467">
    <property type="entry name" value="His_kinase_dom"/>
</dbReference>
<dbReference type="FunFam" id="2.60.40.10:FF:000791">
    <property type="entry name" value="Two-component system sensor histidine kinase/response regulator"/>
    <property type="match status" value="1"/>
</dbReference>
<dbReference type="InterPro" id="IPR004358">
    <property type="entry name" value="Sig_transdc_His_kin-like_C"/>
</dbReference>
<dbReference type="STRING" id="1826909.A5893_04915"/>
<dbReference type="InterPro" id="IPR011006">
    <property type="entry name" value="CheY-like_superfamily"/>
</dbReference>
<dbReference type="FunFam" id="1.10.10.60:FF:000284">
    <property type="entry name" value="Two-component system sensor histidine kinase/response regulator"/>
    <property type="match status" value="1"/>
</dbReference>
<evidence type="ECO:0000256" key="7">
    <source>
        <dbReference type="ARBA" id="ARBA00023125"/>
    </source>
</evidence>
<evidence type="ECO:0000313" key="15">
    <source>
        <dbReference type="Proteomes" id="UP000078459"/>
    </source>
</evidence>
<dbReference type="Pfam" id="PF00512">
    <property type="entry name" value="HisKA"/>
    <property type="match status" value="1"/>
</dbReference>
<dbReference type="SUPFAM" id="SSF52172">
    <property type="entry name" value="CheY-like"/>
    <property type="match status" value="1"/>
</dbReference>
<keyword evidence="7" id="KW-0238">DNA-binding</keyword>
<dbReference type="InterPro" id="IPR018060">
    <property type="entry name" value="HTH_AraC"/>
</dbReference>
<dbReference type="InterPro" id="IPR036890">
    <property type="entry name" value="HATPase_C_sf"/>
</dbReference>
<dbReference type="SMART" id="SM00448">
    <property type="entry name" value="REC"/>
    <property type="match status" value="1"/>
</dbReference>
<keyword evidence="10" id="KW-0472">Membrane</keyword>
<feature type="domain" description="Response regulatory" evidence="13">
    <location>
        <begin position="1121"/>
        <end position="1236"/>
    </location>
</feature>
<gene>
    <name evidence="14" type="ORF">A5893_04915</name>
</gene>
<dbReference type="PROSITE" id="PS00041">
    <property type="entry name" value="HTH_ARAC_FAMILY_1"/>
    <property type="match status" value="1"/>
</dbReference>
<dbReference type="PANTHER" id="PTHR43547:SF2">
    <property type="entry name" value="HYBRID SIGNAL TRANSDUCTION HISTIDINE KINASE C"/>
    <property type="match status" value="1"/>
</dbReference>
<dbReference type="PROSITE" id="PS50109">
    <property type="entry name" value="HIS_KIN"/>
    <property type="match status" value="1"/>
</dbReference>
<name>A0A179DGU2_9SPHI</name>
<keyword evidence="8" id="KW-0804">Transcription</keyword>
<evidence type="ECO:0000256" key="2">
    <source>
        <dbReference type="ARBA" id="ARBA00012438"/>
    </source>
</evidence>
<dbReference type="SMART" id="SM00342">
    <property type="entry name" value="HTH_ARAC"/>
    <property type="match status" value="1"/>
</dbReference>
<dbReference type="SMART" id="SM00387">
    <property type="entry name" value="HATPase_c"/>
    <property type="match status" value="1"/>
</dbReference>
<reference evidence="14 15" key="2">
    <citation type="submission" date="2016-06" db="EMBL/GenBank/DDBJ databases">
        <title>Pedobacter psychrophilus sp. nov., isolated from Antarctic fragmentary rock.</title>
        <authorList>
            <person name="Svec P."/>
        </authorList>
    </citation>
    <scope>NUCLEOTIDE SEQUENCE [LARGE SCALE GENOMIC DNA]</scope>
    <source>
        <strain evidence="14 15">CCM 8644</strain>
    </source>
</reference>
<dbReference type="SUPFAM" id="SSF55874">
    <property type="entry name" value="ATPase domain of HSP90 chaperone/DNA topoisomerase II/histidine kinase"/>
    <property type="match status" value="1"/>
</dbReference>
<keyword evidence="10" id="KW-1133">Transmembrane helix</keyword>
<comment type="catalytic activity">
    <reaction evidence="1">
        <text>ATP + protein L-histidine = ADP + protein N-phospho-L-histidine.</text>
        <dbReference type="EC" id="2.7.13.3"/>
    </reaction>
</comment>
<organism evidence="14 15">
    <name type="scientific">Pedobacter psychrophilus</name>
    <dbReference type="NCBI Taxonomy" id="1826909"/>
    <lineage>
        <taxon>Bacteria</taxon>
        <taxon>Pseudomonadati</taxon>
        <taxon>Bacteroidota</taxon>
        <taxon>Sphingobacteriia</taxon>
        <taxon>Sphingobacteriales</taxon>
        <taxon>Sphingobacteriaceae</taxon>
        <taxon>Pedobacter</taxon>
    </lineage>
</organism>
<evidence type="ECO:0000256" key="6">
    <source>
        <dbReference type="ARBA" id="ARBA00023015"/>
    </source>
</evidence>
<dbReference type="Gene3D" id="3.30.565.10">
    <property type="entry name" value="Histidine kinase-like ATPase, C-terminal domain"/>
    <property type="match status" value="1"/>
</dbReference>
<dbReference type="PROSITE" id="PS01124">
    <property type="entry name" value="HTH_ARAC_FAMILY_2"/>
    <property type="match status" value="1"/>
</dbReference>
<evidence type="ECO:0000259" key="11">
    <source>
        <dbReference type="PROSITE" id="PS01124"/>
    </source>
</evidence>
<dbReference type="GO" id="GO:0000155">
    <property type="term" value="F:phosphorelay sensor kinase activity"/>
    <property type="evidence" value="ECO:0007669"/>
    <property type="project" value="InterPro"/>
</dbReference>
<dbReference type="Pfam" id="PF12833">
    <property type="entry name" value="HTH_18"/>
    <property type="match status" value="1"/>
</dbReference>
<evidence type="ECO:0000256" key="8">
    <source>
        <dbReference type="ARBA" id="ARBA00023163"/>
    </source>
</evidence>
<dbReference type="GO" id="GO:0043565">
    <property type="term" value="F:sequence-specific DNA binding"/>
    <property type="evidence" value="ECO:0007669"/>
    <property type="project" value="InterPro"/>
</dbReference>
<protein>
    <recommendedName>
        <fullName evidence="2">histidine kinase</fullName>
        <ecNumber evidence="2">2.7.13.3</ecNumber>
    </recommendedName>
</protein>
<evidence type="ECO:0000256" key="1">
    <source>
        <dbReference type="ARBA" id="ARBA00000085"/>
    </source>
</evidence>
<evidence type="ECO:0000256" key="3">
    <source>
        <dbReference type="ARBA" id="ARBA00022553"/>
    </source>
</evidence>
<dbReference type="EC" id="2.7.13.3" evidence="2"/>
<sequence length="1372" mass="157352">MTKFSQMIRSIKSFILLLFLIQNSFAQNLEFKHISIDNGLSQNTVNSIAQDKKGIIWVGTLGGLNKFNGYDFTVYSHNERDSTSISHNRINVVFIDKEGKLWIGTDDGLNLYNPKNETFSLIKNAIDERYFVYCIAQDKTGRLWVGTQQGLKYLDKKTNKLIDVELNISNINKRVQSIYEDDKGLLWVGLAKGFKIYNYLKHQTSDGPKLLQESLSNSWIQSIKQSENKDFWFATENDGAFVYKTQTNQIFNYNKAKGILSNTVRDILFKDSEHIWMATKMGLSILNLTSGEIINYGYAPNLSSENSLSHPSVKCLFKDKSQNIWLGTYAGGINLIYNFSKIFSYKGIRQGDVNPLSNKEVNAILGDEGNKFWIATDGGGLNYWNKATGKVDVYKYNTDNVLYNFIKDVAFDNANKNQLWLGSSAGILILDIPSKKFTEFKDIQKGINVEFNHDYSFLNSPYGLWVGTNYNGLHLIKNNKIIKSYTIANGKLISNNISCLLIEKQYLWTGYLLSGLSKINLQTGKINSYAFEKNNKYSLSNNSISCLFTDSKNRLWVGTNGGGLNYLDEKNNKFYVINSQNGLGNNNIHAIEEDSKGALWVSSNKGIFKIVIKFDKFPLAVRDIDVTNYTVLDGLQSNQFIRGSSFKNKDGEMFFGGINGLNSFLPNKIGYNKEIPNIIFTDFTILNKDKDADSLIQKPIDYAKEITLNYDESYFTIKFAALNYIFPERNNYAYKLEGLNKDTWHYVKNQKEVTYTGLEPGTYTFLVKASNNSGIWNDNPRQLKIIVLPPWWKTTWAYFLYFLVVLCLLYLFNYYTKYTERLKNTIKYETDLYHKEQELSQKKLSFFINISHEIKTPITMIMAPLQKLLAMHEGNTKTANYLALMNKSGQRLLNLIDQLLDLRKLDNNGVDLKAAKGNLVRFTKEIVIVFNNLAKVKNLELTFSSEQEKLELWFDRDTLEKILYNIISNAIKYTPDYGKIDVSIEENTESQQAIITVSDNGVGIAKDRLPDIFQPFKPLDVTHSNIKGTGVGLAFAKELIDLHHGSITVDSHEATHENRGYTKFIIKIPLGKEYLADKELDKEYLISEDINNYKSYSLKQQNNFRERKDQIQQANDNEKFTMLLVEDNPDVINFLAESFEENFTVLKSFDGSAGLQEALNSMPDIIISDVMMPLMDGIELCSKLKSNIITSHIPVILLTARSPLIFKLQGLENGADDYVTKPFNFDLLDVKVWNLIENRQKMKLRYQKEITLQPTNTSISTFDDKFLENVMKYIEDNIAEESLSVEDLSQHIGMSRGNLYRKLKMLTSKSPVEFIRHIRLKRAAQLLKQHKMYINEVSYMVGFQNVTYFRKCFKEEFGYTPTGFAKNDDEEE</sequence>
<feature type="domain" description="HTH araC/xylS-type" evidence="11">
    <location>
        <begin position="1268"/>
        <end position="1367"/>
    </location>
</feature>
<dbReference type="InterPro" id="IPR011110">
    <property type="entry name" value="Reg_prop"/>
</dbReference>
<evidence type="ECO:0000313" key="14">
    <source>
        <dbReference type="EMBL" id="OAQ40297.1"/>
    </source>
</evidence>
<dbReference type="Gene3D" id="2.60.40.10">
    <property type="entry name" value="Immunoglobulins"/>
    <property type="match status" value="1"/>
</dbReference>
<dbReference type="PANTHER" id="PTHR43547">
    <property type="entry name" value="TWO-COMPONENT HISTIDINE KINASE"/>
    <property type="match status" value="1"/>
</dbReference>
<evidence type="ECO:0000256" key="4">
    <source>
        <dbReference type="ARBA" id="ARBA00022679"/>
    </source>
</evidence>
<accession>A0A179DGU2</accession>
<dbReference type="FunFam" id="1.10.287.130:FF:000045">
    <property type="entry name" value="Two-component system sensor histidine kinase/response regulator"/>
    <property type="match status" value="1"/>
</dbReference>
<dbReference type="CDD" id="cd00082">
    <property type="entry name" value="HisKA"/>
    <property type="match status" value="1"/>
</dbReference>
<dbReference type="InterPro" id="IPR003661">
    <property type="entry name" value="HisK_dim/P_dom"/>
</dbReference>
<feature type="domain" description="Histidine kinase" evidence="12">
    <location>
        <begin position="849"/>
        <end position="1072"/>
    </location>
</feature>
<evidence type="ECO:0000256" key="10">
    <source>
        <dbReference type="SAM" id="Phobius"/>
    </source>
</evidence>
<dbReference type="PROSITE" id="PS50110">
    <property type="entry name" value="RESPONSE_REGULATORY"/>
    <property type="match status" value="1"/>
</dbReference>
<dbReference type="EMBL" id="LWHJ01000022">
    <property type="protein sequence ID" value="OAQ40297.1"/>
    <property type="molecule type" value="Genomic_DNA"/>
</dbReference>
<comment type="caution">
    <text evidence="14">The sequence shown here is derived from an EMBL/GenBank/DDBJ whole genome shotgun (WGS) entry which is preliminary data.</text>
</comment>
<dbReference type="CDD" id="cd17574">
    <property type="entry name" value="REC_OmpR"/>
    <property type="match status" value="1"/>
</dbReference>
<dbReference type="Gene3D" id="1.10.10.60">
    <property type="entry name" value="Homeodomain-like"/>
    <property type="match status" value="2"/>
</dbReference>
<dbReference type="Gene3D" id="2.130.10.10">
    <property type="entry name" value="YVTN repeat-like/Quinoprotein amine dehydrogenase"/>
    <property type="match status" value="2"/>
</dbReference>
<evidence type="ECO:0000259" key="12">
    <source>
        <dbReference type="PROSITE" id="PS50109"/>
    </source>
</evidence>
<feature type="transmembrane region" description="Helical" evidence="10">
    <location>
        <begin position="796"/>
        <end position="815"/>
    </location>
</feature>
<dbReference type="InterPro" id="IPR001789">
    <property type="entry name" value="Sig_transdc_resp-reg_receiver"/>
</dbReference>
<keyword evidence="4" id="KW-0808">Transferase</keyword>
<dbReference type="SUPFAM" id="SSF47384">
    <property type="entry name" value="Homodimeric domain of signal transducing histidine kinase"/>
    <property type="match status" value="1"/>
</dbReference>
<keyword evidence="15" id="KW-1185">Reference proteome</keyword>
<dbReference type="PRINTS" id="PR00344">
    <property type="entry name" value="BCTRLSENSOR"/>
</dbReference>
<dbReference type="InterPro" id="IPR018062">
    <property type="entry name" value="HTH_AraC-typ_CS"/>
</dbReference>
<feature type="modified residue" description="4-aspartylphosphate" evidence="9">
    <location>
        <position position="1169"/>
    </location>
</feature>